<dbReference type="EMBL" id="ASRX01000019">
    <property type="protein sequence ID" value="EYF05990.1"/>
    <property type="molecule type" value="Genomic_DNA"/>
</dbReference>
<dbReference type="Proteomes" id="UP000019678">
    <property type="component" value="Unassembled WGS sequence"/>
</dbReference>
<dbReference type="GO" id="GO:0003677">
    <property type="term" value="F:DNA binding"/>
    <property type="evidence" value="ECO:0007669"/>
    <property type="project" value="InterPro"/>
</dbReference>
<accession>A0A017TAZ0</accession>
<dbReference type="SMART" id="SM00530">
    <property type="entry name" value="HTH_XRE"/>
    <property type="match status" value="1"/>
</dbReference>
<evidence type="ECO:0000259" key="1">
    <source>
        <dbReference type="PROSITE" id="PS50943"/>
    </source>
</evidence>
<proteinExistence type="predicted"/>
<name>A0A017TAZ0_9BACT</name>
<keyword evidence="3" id="KW-1185">Reference proteome</keyword>
<reference evidence="2 3" key="1">
    <citation type="submission" date="2013-05" db="EMBL/GenBank/DDBJ databases">
        <title>Genome assembly of Chondromyces apiculatus DSM 436.</title>
        <authorList>
            <person name="Sharma G."/>
            <person name="Khatri I."/>
            <person name="Kaur C."/>
            <person name="Mayilraj S."/>
            <person name="Subramanian S."/>
        </authorList>
    </citation>
    <scope>NUCLEOTIDE SEQUENCE [LARGE SCALE GENOMIC DNA]</scope>
    <source>
        <strain evidence="2 3">DSM 436</strain>
    </source>
</reference>
<dbReference type="InterPro" id="IPR001387">
    <property type="entry name" value="Cro/C1-type_HTH"/>
</dbReference>
<dbReference type="SUPFAM" id="SSF47413">
    <property type="entry name" value="lambda repressor-like DNA-binding domains"/>
    <property type="match status" value="1"/>
</dbReference>
<dbReference type="PROSITE" id="PS50943">
    <property type="entry name" value="HTH_CROC1"/>
    <property type="match status" value="1"/>
</dbReference>
<dbReference type="CDD" id="cd00093">
    <property type="entry name" value="HTH_XRE"/>
    <property type="match status" value="1"/>
</dbReference>
<evidence type="ECO:0000313" key="3">
    <source>
        <dbReference type="Proteomes" id="UP000019678"/>
    </source>
</evidence>
<dbReference type="RefSeq" id="WP_052375185.1">
    <property type="nucleotide sequence ID" value="NZ_ASRX01000019.1"/>
</dbReference>
<feature type="domain" description="HTH cro/C1-type" evidence="1">
    <location>
        <begin position="19"/>
        <end position="73"/>
    </location>
</feature>
<evidence type="ECO:0000313" key="2">
    <source>
        <dbReference type="EMBL" id="EYF05990.1"/>
    </source>
</evidence>
<sequence>MAQVDDVEKELRRHLARNVRKHREAAGLTLEKAAERAGMNWRHIQKVEAGEVNVTLHTIARLAVALDADPADLLR</sequence>
<dbReference type="Pfam" id="PF13560">
    <property type="entry name" value="HTH_31"/>
    <property type="match status" value="1"/>
</dbReference>
<dbReference type="Gene3D" id="1.10.260.40">
    <property type="entry name" value="lambda repressor-like DNA-binding domains"/>
    <property type="match status" value="1"/>
</dbReference>
<comment type="caution">
    <text evidence="2">The sequence shown here is derived from an EMBL/GenBank/DDBJ whole genome shotgun (WGS) entry which is preliminary data.</text>
</comment>
<dbReference type="STRING" id="1192034.CAP_2449"/>
<protein>
    <recommendedName>
        <fullName evidence="1">HTH cro/C1-type domain-containing protein</fullName>
    </recommendedName>
</protein>
<dbReference type="AlphaFoldDB" id="A0A017TAZ0"/>
<gene>
    <name evidence="2" type="ORF">CAP_2449</name>
</gene>
<organism evidence="2 3">
    <name type="scientific">Chondromyces apiculatus DSM 436</name>
    <dbReference type="NCBI Taxonomy" id="1192034"/>
    <lineage>
        <taxon>Bacteria</taxon>
        <taxon>Pseudomonadati</taxon>
        <taxon>Myxococcota</taxon>
        <taxon>Polyangia</taxon>
        <taxon>Polyangiales</taxon>
        <taxon>Polyangiaceae</taxon>
        <taxon>Chondromyces</taxon>
    </lineage>
</organism>
<dbReference type="InterPro" id="IPR010982">
    <property type="entry name" value="Lambda_DNA-bd_dom_sf"/>
</dbReference>